<dbReference type="GO" id="GO:0012505">
    <property type="term" value="C:endomembrane system"/>
    <property type="evidence" value="ECO:0007669"/>
    <property type="project" value="UniProtKB-SubCell"/>
</dbReference>
<comment type="subunit">
    <text evidence="14">Composed of six subunits; NqrA, NqrB, NqrC, NqrD, NqrE and NqrF.</text>
</comment>
<sequence>MAIKKAFDTFAGPLAKSNPITTQVLGICSALAVTVKMDTALVMSAALIFVLVGSNTIVSALRNLIPSRVRIIVMLTIIATLVICIDQILKAFLFDISKQLSIFVGLIITNCIVLGRAEAFALKNTIGESALDGLGNGIGYGLILLLVAAARELLGSGTMLGIQIVPRFLYVDQGGWYVNNGFMLLAPGAFIILGLLVWVQRTITGYTEE</sequence>
<evidence type="ECO:0000256" key="14">
    <source>
        <dbReference type="HAMAP-Rule" id="MF_00428"/>
    </source>
</evidence>
<evidence type="ECO:0000256" key="8">
    <source>
        <dbReference type="ARBA" id="ARBA00023027"/>
    </source>
</evidence>
<dbReference type="InterPro" id="IPR003667">
    <property type="entry name" value="NqrDE/RnfAE"/>
</dbReference>
<keyword evidence="9 14" id="KW-0915">Sodium</keyword>
<dbReference type="InterPro" id="IPR011292">
    <property type="entry name" value="NqrD"/>
</dbReference>
<dbReference type="STRING" id="331678.Cphamn1_2382"/>
<keyword evidence="8 14" id="KW-0520">NAD</keyword>
<dbReference type="NCBIfam" id="NF009070">
    <property type="entry name" value="PRK12405.1"/>
    <property type="match status" value="1"/>
</dbReference>
<evidence type="ECO:0000256" key="4">
    <source>
        <dbReference type="ARBA" id="ARBA00022519"/>
    </source>
</evidence>
<proteinExistence type="inferred from homology"/>
<dbReference type="NCBIfam" id="NF006777">
    <property type="entry name" value="PRK09292.1"/>
    <property type="match status" value="1"/>
</dbReference>
<keyword evidence="7 14" id="KW-1133">Transmembrane helix</keyword>
<evidence type="ECO:0000256" key="1">
    <source>
        <dbReference type="ARBA" id="ARBA00004127"/>
    </source>
</evidence>
<dbReference type="KEGG" id="cpb:Cphamn1_2382"/>
<dbReference type="HOGENOM" id="CLU_046659_1_1_10"/>
<dbReference type="Pfam" id="PF02508">
    <property type="entry name" value="Rnf-Nqr"/>
    <property type="match status" value="1"/>
</dbReference>
<feature type="transmembrane region" description="Helical" evidence="14">
    <location>
        <begin position="40"/>
        <end position="61"/>
    </location>
</feature>
<dbReference type="HAMAP" id="MF_00428">
    <property type="entry name" value="NqrD"/>
    <property type="match status" value="1"/>
</dbReference>
<comment type="similarity">
    <text evidence="14">Belongs to the NqrDE/RnfAE family.</text>
</comment>
<keyword evidence="4" id="KW-0997">Cell inner membrane</keyword>
<evidence type="ECO:0000256" key="9">
    <source>
        <dbReference type="ARBA" id="ARBA00023053"/>
    </source>
</evidence>
<dbReference type="AlphaFoldDB" id="B3EPP0"/>
<dbReference type="GO" id="GO:0005886">
    <property type="term" value="C:plasma membrane"/>
    <property type="evidence" value="ECO:0007669"/>
    <property type="project" value="UniProtKB-SubCell"/>
</dbReference>
<comment type="subcellular location">
    <subcellularLocation>
        <location evidence="14">Cell membrane</location>
        <topology evidence="14">Multi-pass membrane protein</topology>
    </subcellularLocation>
    <subcellularLocation>
        <location evidence="1">Endomembrane system</location>
        <topology evidence="1">Multi-pass membrane protein</topology>
    </subcellularLocation>
</comment>
<dbReference type="eggNOG" id="COG1347">
    <property type="taxonomic scope" value="Bacteria"/>
</dbReference>
<keyword evidence="3 14" id="KW-1003">Cell membrane</keyword>
<dbReference type="OrthoDB" id="9790976at2"/>
<evidence type="ECO:0000256" key="10">
    <source>
        <dbReference type="ARBA" id="ARBA00023065"/>
    </source>
</evidence>
<evidence type="ECO:0000256" key="11">
    <source>
        <dbReference type="ARBA" id="ARBA00023075"/>
    </source>
</evidence>
<feature type="transmembrane region" description="Helical" evidence="14">
    <location>
        <begin position="100"/>
        <end position="122"/>
    </location>
</feature>
<reference evidence="15" key="1">
    <citation type="submission" date="2008-06" db="EMBL/GenBank/DDBJ databases">
        <title>Complete sequence of Chlorobium phaeobacteroides BS1.</title>
        <authorList>
            <consortium name="US DOE Joint Genome Institute"/>
            <person name="Lucas S."/>
            <person name="Copeland A."/>
            <person name="Lapidus A."/>
            <person name="Glavina del Rio T."/>
            <person name="Dalin E."/>
            <person name="Tice H."/>
            <person name="Bruce D."/>
            <person name="Goodwin L."/>
            <person name="Pitluck S."/>
            <person name="Schmutz J."/>
            <person name="Larimer F."/>
            <person name="Land M."/>
            <person name="Hauser L."/>
            <person name="Kyrpides N."/>
            <person name="Ovchinnikova G."/>
            <person name="Li T."/>
            <person name="Liu Z."/>
            <person name="Zhao F."/>
            <person name="Overmann J."/>
            <person name="Bryant D.A."/>
            <person name="Richardson P."/>
        </authorList>
    </citation>
    <scope>NUCLEOTIDE SEQUENCE [LARGE SCALE GENOMIC DNA]</scope>
    <source>
        <strain evidence="15">BS1</strain>
    </source>
</reference>
<keyword evidence="5 14" id="KW-0812">Transmembrane</keyword>
<dbReference type="GO" id="GO:0006814">
    <property type="term" value="P:sodium ion transport"/>
    <property type="evidence" value="ECO:0007669"/>
    <property type="project" value="UniProtKB-UniRule"/>
</dbReference>
<evidence type="ECO:0000256" key="6">
    <source>
        <dbReference type="ARBA" id="ARBA00022967"/>
    </source>
</evidence>
<feature type="transmembrane region" description="Helical" evidence="14">
    <location>
        <begin position="134"/>
        <end position="154"/>
    </location>
</feature>
<keyword evidence="6 14" id="KW-1278">Translocase</keyword>
<accession>B3EPP0</accession>
<evidence type="ECO:0000256" key="2">
    <source>
        <dbReference type="ARBA" id="ARBA00022448"/>
    </source>
</evidence>
<evidence type="ECO:0000256" key="7">
    <source>
        <dbReference type="ARBA" id="ARBA00022989"/>
    </source>
</evidence>
<dbReference type="GO" id="GO:0016655">
    <property type="term" value="F:oxidoreductase activity, acting on NAD(P)H, quinone or similar compound as acceptor"/>
    <property type="evidence" value="ECO:0007669"/>
    <property type="project" value="UniProtKB-UniRule"/>
</dbReference>
<dbReference type="PIRSF" id="PIRSF006102">
    <property type="entry name" value="NQR_DE"/>
    <property type="match status" value="1"/>
</dbReference>
<protein>
    <recommendedName>
        <fullName evidence="14">Na(+)-translocating NADH-quinone reductase subunit D</fullName>
        <shortName evidence="14">Na(+)-NQR subunit D</shortName>
        <shortName evidence="14">Na(+)-translocating NQR subunit D</shortName>
        <ecNumber evidence="14">7.2.1.1</ecNumber>
    </recommendedName>
    <alternativeName>
        <fullName evidence="14">NQR complex subunit D</fullName>
    </alternativeName>
    <alternativeName>
        <fullName evidence="14">NQR-1 subunit D</fullName>
    </alternativeName>
</protein>
<dbReference type="NCBIfam" id="TIGR01939">
    <property type="entry name" value="nqrD"/>
    <property type="match status" value="1"/>
</dbReference>
<comment type="catalytic activity">
    <reaction evidence="14">
        <text>a ubiquinone + n Na(+)(in) + NADH + H(+) = a ubiquinol + n Na(+)(out) + NAD(+)</text>
        <dbReference type="Rhea" id="RHEA:47748"/>
        <dbReference type="Rhea" id="RHEA-COMP:9565"/>
        <dbReference type="Rhea" id="RHEA-COMP:9566"/>
        <dbReference type="ChEBI" id="CHEBI:15378"/>
        <dbReference type="ChEBI" id="CHEBI:16389"/>
        <dbReference type="ChEBI" id="CHEBI:17976"/>
        <dbReference type="ChEBI" id="CHEBI:29101"/>
        <dbReference type="ChEBI" id="CHEBI:57540"/>
        <dbReference type="ChEBI" id="CHEBI:57945"/>
        <dbReference type="EC" id="7.2.1.1"/>
    </reaction>
</comment>
<dbReference type="EMBL" id="CP001101">
    <property type="protein sequence ID" value="ACE05280.1"/>
    <property type="molecule type" value="Genomic_DNA"/>
</dbReference>
<dbReference type="PANTHER" id="PTHR30586:SF1">
    <property type="entry name" value="NA(+)-TRANSLOCATING NADH-QUINONE REDUCTASE SUBUNIT D"/>
    <property type="match status" value="1"/>
</dbReference>
<dbReference type="EC" id="7.2.1.1" evidence="14"/>
<keyword evidence="13 14" id="KW-0739">Sodium transport</keyword>
<evidence type="ECO:0000313" key="15">
    <source>
        <dbReference type="EMBL" id="ACE05280.1"/>
    </source>
</evidence>
<keyword evidence="12 14" id="KW-0472">Membrane</keyword>
<evidence type="ECO:0000256" key="12">
    <source>
        <dbReference type="ARBA" id="ARBA00023136"/>
    </source>
</evidence>
<dbReference type="PANTHER" id="PTHR30586">
    <property type="entry name" value="ELECTRON TRANSPORT COMPLEX PROTEIN RNFE"/>
    <property type="match status" value="1"/>
</dbReference>
<evidence type="ECO:0000256" key="13">
    <source>
        <dbReference type="ARBA" id="ARBA00023201"/>
    </source>
</evidence>
<gene>
    <name evidence="14" type="primary">nqrD</name>
    <name evidence="15" type="ordered locus">Cphamn1_2382</name>
</gene>
<evidence type="ECO:0000256" key="3">
    <source>
        <dbReference type="ARBA" id="ARBA00022475"/>
    </source>
</evidence>
<keyword evidence="10 14" id="KW-0406">Ion transport</keyword>
<keyword evidence="2 14" id="KW-0813">Transport</keyword>
<keyword evidence="11 14" id="KW-0830">Ubiquinone</keyword>
<comment type="function">
    <text evidence="14">NQR complex catalyzes the reduction of ubiquinone-1 to ubiquinol by two successive reactions, coupled with the transport of Na(+) ions from the cytoplasm to the periplasm. NqrA to NqrE are probably involved in the second step, the conversion of ubisemiquinone to ubiquinol.</text>
</comment>
<feature type="transmembrane region" description="Helical" evidence="14">
    <location>
        <begin position="174"/>
        <end position="199"/>
    </location>
</feature>
<feature type="transmembrane region" description="Helical" evidence="14">
    <location>
        <begin position="73"/>
        <end position="94"/>
    </location>
</feature>
<name>B3EPP0_CHLPB</name>
<evidence type="ECO:0000256" key="5">
    <source>
        <dbReference type="ARBA" id="ARBA00022692"/>
    </source>
</evidence>
<organism evidence="15">
    <name type="scientific">Chlorobium phaeobacteroides (strain BS1)</name>
    <dbReference type="NCBI Taxonomy" id="331678"/>
    <lineage>
        <taxon>Bacteria</taxon>
        <taxon>Pseudomonadati</taxon>
        <taxon>Chlorobiota</taxon>
        <taxon>Chlorobiia</taxon>
        <taxon>Chlorobiales</taxon>
        <taxon>Chlorobiaceae</taxon>
        <taxon>Chlorobium/Pelodictyon group</taxon>
        <taxon>Chlorobium</taxon>
    </lineage>
</organism>